<dbReference type="PANTHER" id="PTHR33545:SF5">
    <property type="entry name" value="UPF0750 MEMBRANE PROTEIN YITT"/>
    <property type="match status" value="1"/>
</dbReference>
<evidence type="ECO:0000313" key="9">
    <source>
        <dbReference type="Proteomes" id="UP000192790"/>
    </source>
</evidence>
<keyword evidence="5 6" id="KW-0472">Membrane</keyword>
<feature type="transmembrane region" description="Helical" evidence="6">
    <location>
        <begin position="210"/>
        <end position="231"/>
    </location>
</feature>
<evidence type="ECO:0000256" key="3">
    <source>
        <dbReference type="ARBA" id="ARBA00022692"/>
    </source>
</evidence>
<accession>A0A1W2BGP3</accession>
<feature type="transmembrane region" description="Helical" evidence="6">
    <location>
        <begin position="112"/>
        <end position="136"/>
    </location>
</feature>
<dbReference type="STRING" id="1122930.SAMN02745168_2188"/>
<evidence type="ECO:0000256" key="2">
    <source>
        <dbReference type="ARBA" id="ARBA00022475"/>
    </source>
</evidence>
<evidence type="ECO:0000313" key="8">
    <source>
        <dbReference type="EMBL" id="SMC72119.1"/>
    </source>
</evidence>
<reference evidence="8 9" key="1">
    <citation type="submission" date="2017-04" db="EMBL/GenBank/DDBJ databases">
        <authorList>
            <person name="Afonso C.L."/>
            <person name="Miller P.J."/>
            <person name="Scott M.A."/>
            <person name="Spackman E."/>
            <person name="Goraichik I."/>
            <person name="Dimitrov K.M."/>
            <person name="Suarez D.L."/>
            <person name="Swayne D.E."/>
        </authorList>
    </citation>
    <scope>NUCLEOTIDE SEQUENCE [LARGE SCALE GENOMIC DNA]</scope>
    <source>
        <strain evidence="8 9">DSM 12816</strain>
    </source>
</reference>
<dbReference type="AlphaFoldDB" id="A0A1W2BGP3"/>
<keyword evidence="2" id="KW-1003">Cell membrane</keyword>
<evidence type="ECO:0000256" key="6">
    <source>
        <dbReference type="SAM" id="Phobius"/>
    </source>
</evidence>
<evidence type="ECO:0000256" key="1">
    <source>
        <dbReference type="ARBA" id="ARBA00004651"/>
    </source>
</evidence>
<evidence type="ECO:0000259" key="7">
    <source>
        <dbReference type="Pfam" id="PF10035"/>
    </source>
</evidence>
<keyword evidence="4 6" id="KW-1133">Transmembrane helix</keyword>
<keyword evidence="9" id="KW-1185">Reference proteome</keyword>
<organism evidence="8 9">
    <name type="scientific">Papillibacter cinnamivorans DSM 12816</name>
    <dbReference type="NCBI Taxonomy" id="1122930"/>
    <lineage>
        <taxon>Bacteria</taxon>
        <taxon>Bacillati</taxon>
        <taxon>Bacillota</taxon>
        <taxon>Clostridia</taxon>
        <taxon>Eubacteriales</taxon>
        <taxon>Oscillospiraceae</taxon>
        <taxon>Papillibacter</taxon>
    </lineage>
</organism>
<sequence length="320" mass="34229">MSPAVLCAAGIDDGSPGFPERPAEEGTEGYVMKRLNNPRKLAVTAVWLIAASALYAVAFDWFFVPNGIAYGGVTGISMIVNALLGVPPVGVLIIILNIPLFIVSWRIIGGRFLISSLFTMALSSVLIDLIASAYTFQPMEPLLASIYGGVFLGLSLGVIFANGATTGGSDIVARLLRLKFAYLPMGRLMLILDIVVITAAALVFQKVNSALYGIIALYISSMVLDTVLYGMDYAKVAYIISDKSEALSAAIRDDLDRGATILYGKGTYTGASKNVILCAFKRRQIVDLKNLIKSIDPDAFMIVCEAHEVLGSGFGSYDKM</sequence>
<dbReference type="InterPro" id="IPR051461">
    <property type="entry name" value="UPF0750_membrane"/>
</dbReference>
<dbReference type="Pfam" id="PF02588">
    <property type="entry name" value="YitT_membrane"/>
    <property type="match status" value="1"/>
</dbReference>
<evidence type="ECO:0000256" key="5">
    <source>
        <dbReference type="ARBA" id="ARBA00023136"/>
    </source>
</evidence>
<gene>
    <name evidence="8" type="ORF">SAMN02745168_2188</name>
</gene>
<dbReference type="Proteomes" id="UP000192790">
    <property type="component" value="Unassembled WGS sequence"/>
</dbReference>
<dbReference type="InterPro" id="IPR015867">
    <property type="entry name" value="N-reg_PII/ATP_PRibTrfase_C"/>
</dbReference>
<comment type="subcellular location">
    <subcellularLocation>
        <location evidence="1">Cell membrane</location>
        <topology evidence="1">Multi-pass membrane protein</topology>
    </subcellularLocation>
</comment>
<proteinExistence type="predicted"/>
<protein>
    <submittedName>
        <fullName evidence="8">Uncharacterized membrane-anchored protein YitT, contains DUF161 and DUF2179 domains</fullName>
    </submittedName>
</protein>
<dbReference type="Gene3D" id="3.30.70.120">
    <property type="match status" value="1"/>
</dbReference>
<feature type="domain" description="DUF2179" evidence="7">
    <location>
        <begin position="257"/>
        <end position="311"/>
    </location>
</feature>
<dbReference type="InterPro" id="IPR003740">
    <property type="entry name" value="YitT"/>
</dbReference>
<dbReference type="PANTHER" id="PTHR33545">
    <property type="entry name" value="UPF0750 MEMBRANE PROTEIN YITT-RELATED"/>
    <property type="match status" value="1"/>
</dbReference>
<dbReference type="GO" id="GO:0005886">
    <property type="term" value="C:plasma membrane"/>
    <property type="evidence" value="ECO:0007669"/>
    <property type="project" value="UniProtKB-SubCell"/>
</dbReference>
<feature type="transmembrane region" description="Helical" evidence="6">
    <location>
        <begin position="185"/>
        <end position="204"/>
    </location>
</feature>
<evidence type="ECO:0000256" key="4">
    <source>
        <dbReference type="ARBA" id="ARBA00022989"/>
    </source>
</evidence>
<feature type="transmembrane region" description="Helical" evidence="6">
    <location>
        <begin position="76"/>
        <end position="100"/>
    </location>
</feature>
<feature type="transmembrane region" description="Helical" evidence="6">
    <location>
        <begin position="41"/>
        <end position="64"/>
    </location>
</feature>
<dbReference type="Pfam" id="PF10035">
    <property type="entry name" value="DUF2179"/>
    <property type="match status" value="1"/>
</dbReference>
<name>A0A1W2BGP3_9FIRM</name>
<feature type="transmembrane region" description="Helical" evidence="6">
    <location>
        <begin position="142"/>
        <end position="164"/>
    </location>
</feature>
<dbReference type="RefSeq" id="WP_242942827.1">
    <property type="nucleotide sequence ID" value="NZ_FWXW01000005.1"/>
</dbReference>
<dbReference type="PIRSF" id="PIRSF006483">
    <property type="entry name" value="Membrane_protein_YitT"/>
    <property type="match status" value="1"/>
</dbReference>
<keyword evidence="3 6" id="KW-0812">Transmembrane</keyword>
<dbReference type="EMBL" id="FWXW01000005">
    <property type="protein sequence ID" value="SMC72119.1"/>
    <property type="molecule type" value="Genomic_DNA"/>
</dbReference>
<dbReference type="CDD" id="cd16380">
    <property type="entry name" value="YitT_C"/>
    <property type="match status" value="1"/>
</dbReference>
<dbReference type="InterPro" id="IPR019264">
    <property type="entry name" value="DUF2179"/>
</dbReference>